<dbReference type="Proteomes" id="UP000019462">
    <property type="component" value="Unassembled WGS sequence"/>
</dbReference>
<keyword evidence="1" id="KW-0238">DNA-binding</keyword>
<dbReference type="HOGENOM" id="CLU_256584_0_0_1"/>
<organism evidence="4 5">
    <name type="scientific">Moesziomyces aphidis</name>
    <name type="common">Pseudozyma aphidis</name>
    <dbReference type="NCBI Taxonomy" id="84754"/>
    <lineage>
        <taxon>Eukaryota</taxon>
        <taxon>Fungi</taxon>
        <taxon>Dikarya</taxon>
        <taxon>Basidiomycota</taxon>
        <taxon>Ustilaginomycotina</taxon>
        <taxon>Ustilaginomycetes</taxon>
        <taxon>Ustilaginales</taxon>
        <taxon>Ustilaginaceae</taxon>
        <taxon>Moesziomyces</taxon>
    </lineage>
</organism>
<feature type="region of interest" description="Disordered" evidence="2">
    <location>
        <begin position="1059"/>
        <end position="1188"/>
    </location>
</feature>
<evidence type="ECO:0000259" key="3">
    <source>
        <dbReference type="PROSITE" id="PS50118"/>
    </source>
</evidence>
<dbReference type="PANTHER" id="PTHR14614:SF147">
    <property type="entry name" value="S-ADENOSYLMETHIONINE-DEPENDENT METHYLTRANSFERASE OF THE SEVEN BETA-STRAND FAMILY"/>
    <property type="match status" value="1"/>
</dbReference>
<dbReference type="SUPFAM" id="SSF47095">
    <property type="entry name" value="HMG-box"/>
    <property type="match status" value="2"/>
</dbReference>
<keyword evidence="5" id="KW-1185">Reference proteome</keyword>
<feature type="region of interest" description="Disordered" evidence="2">
    <location>
        <begin position="740"/>
        <end position="762"/>
    </location>
</feature>
<dbReference type="SUPFAM" id="SSF53335">
    <property type="entry name" value="S-adenosyl-L-methionine-dependent methyltransferases"/>
    <property type="match status" value="1"/>
</dbReference>
<feature type="compositionally biased region" description="Gly residues" evidence="2">
    <location>
        <begin position="1009"/>
        <end position="1021"/>
    </location>
</feature>
<feature type="region of interest" description="Disordered" evidence="2">
    <location>
        <begin position="1256"/>
        <end position="1290"/>
    </location>
</feature>
<comment type="caution">
    <text evidence="4">The sequence shown here is derived from an EMBL/GenBank/DDBJ whole genome shotgun (WGS) entry which is preliminary data.</text>
</comment>
<feature type="region of interest" description="Disordered" evidence="2">
    <location>
        <begin position="961"/>
        <end position="1044"/>
    </location>
</feature>
<dbReference type="GO" id="GO:0003677">
    <property type="term" value="F:DNA binding"/>
    <property type="evidence" value="ECO:0007669"/>
    <property type="project" value="UniProtKB-UniRule"/>
</dbReference>
<evidence type="ECO:0000313" key="4">
    <source>
        <dbReference type="EMBL" id="ETS62449.1"/>
    </source>
</evidence>
<feature type="DNA-binding region" description="HMG box" evidence="1">
    <location>
        <begin position="1288"/>
        <end position="1360"/>
    </location>
</feature>
<proteinExistence type="predicted"/>
<protein>
    <recommendedName>
        <fullName evidence="3">HMG box domain-containing protein</fullName>
    </recommendedName>
</protein>
<feature type="compositionally biased region" description="Basic residues" evidence="2">
    <location>
        <begin position="1270"/>
        <end position="1280"/>
    </location>
</feature>
<dbReference type="GO" id="GO:0005634">
    <property type="term" value="C:nucleus"/>
    <property type="evidence" value="ECO:0007669"/>
    <property type="project" value="UniProtKB-UniRule"/>
</dbReference>
<dbReference type="PANTHER" id="PTHR14614">
    <property type="entry name" value="HEPATOCELLULAR CARCINOMA-ASSOCIATED ANTIGEN"/>
    <property type="match status" value="1"/>
</dbReference>
<dbReference type="Pfam" id="PF00505">
    <property type="entry name" value="HMG_box"/>
    <property type="match status" value="2"/>
</dbReference>
<name>W3VLM4_MOEAP</name>
<feature type="region of interest" description="Disordered" evidence="2">
    <location>
        <begin position="50"/>
        <end position="73"/>
    </location>
</feature>
<dbReference type="SMART" id="SM00398">
    <property type="entry name" value="HMG"/>
    <property type="match status" value="2"/>
</dbReference>
<dbReference type="EMBL" id="AWNI01000010">
    <property type="protein sequence ID" value="ETS62449.1"/>
    <property type="molecule type" value="Genomic_DNA"/>
</dbReference>
<dbReference type="PROSITE" id="PS50118">
    <property type="entry name" value="HMG_BOX_2"/>
    <property type="match status" value="2"/>
</dbReference>
<dbReference type="Gene3D" id="3.40.50.150">
    <property type="entry name" value="Vaccinia Virus protein VP39"/>
    <property type="match status" value="1"/>
</dbReference>
<dbReference type="Gene3D" id="1.10.30.10">
    <property type="entry name" value="High mobility group box domain"/>
    <property type="match status" value="2"/>
</dbReference>
<feature type="compositionally biased region" description="Low complexity" evidence="2">
    <location>
        <begin position="1114"/>
        <end position="1126"/>
    </location>
</feature>
<gene>
    <name evidence="4" type="ORF">PaG_03069</name>
</gene>
<feature type="compositionally biased region" description="Polar residues" evidence="2">
    <location>
        <begin position="961"/>
        <end position="971"/>
    </location>
</feature>
<dbReference type="InterPro" id="IPR009071">
    <property type="entry name" value="HMG_box_dom"/>
</dbReference>
<dbReference type="InterPro" id="IPR029063">
    <property type="entry name" value="SAM-dependent_MTases_sf"/>
</dbReference>
<feature type="domain" description="HMG box" evidence="3">
    <location>
        <begin position="1183"/>
        <end position="1253"/>
    </location>
</feature>
<dbReference type="OrthoDB" id="5550281at2759"/>
<evidence type="ECO:0000256" key="1">
    <source>
        <dbReference type="PROSITE-ProRule" id="PRU00267"/>
    </source>
</evidence>
<feature type="compositionally biased region" description="Low complexity" evidence="2">
    <location>
        <begin position="1065"/>
        <end position="1103"/>
    </location>
</feature>
<evidence type="ECO:0000256" key="2">
    <source>
        <dbReference type="SAM" id="MobiDB-lite"/>
    </source>
</evidence>
<keyword evidence="1" id="KW-0539">Nucleus</keyword>
<accession>W3VLM4</accession>
<dbReference type="InterPro" id="IPR019410">
    <property type="entry name" value="Methyltransf_16"/>
</dbReference>
<feature type="region of interest" description="Disordered" evidence="2">
    <location>
        <begin position="836"/>
        <end position="945"/>
    </location>
</feature>
<feature type="domain" description="HMG box" evidence="3">
    <location>
        <begin position="1288"/>
        <end position="1360"/>
    </location>
</feature>
<sequence>MSASTEFLPSRDLRQLRALDLASPKCLDVVTANLDSLAIVLGASGGQILHAPPHPTANDTQAHDDFQSSVEDPPQETDVFEQRYITRWLTRLVSEFAMTSAESQEMQDRCELLSQRCAELLALAAGKMAAGASIQDHIFQLSDGEVIVKLRDGALVHDSLGTHTWGAAPILSQLLLPVDADSKRDLNVLELGAGTGLVGLTIAQWSRQHRRDAGTRVVCTDHHPTVLENLAHNIQLNHWPASVAQASQARVDVVARCLDWQSVYQSRSGQASSAHQLLTSQTVPSHLVASAQSDWARQLDIGSCQHSFDLIVAADCIYDPVHPLWIRSVAESLLKPADPSSGVQPLLHIMVPLRPTHQAEMQAVYEAFAADRPGERGLRLAILAQRDYQGYENFGAWNSVVRAAGPVQQSQPEGGLARTYRWFVIVSLEVTGRRVRAERPQGFADFFSVSHWGALAGWADVPTAQRALGWLSVELVGAVLCCALSRIIAALRLDWVGIFISPRWCAQFKASRAAPPPFAPTTTAPLHSAPLLVINQRYVASVSATAVLSPPSRWRASHLLCPPAPPAPATQPSQLPLGSPPPLAASGSGRAALVAVRLPSRHRPAAAHRLLAASPSSVLLLRLWAASQVTIPALPACCTNPPGGCRPGRHFENFILQVFGRPLCLIAPASHFGPRRAPRRWTKHLFGAARTLPQYYITFFRLAPPPSPLLQSHAAASATHRALHPQLFCEVRRPLPRTIHPSASPHALDRHAPTSSRVASIHSSSTSASTSGFLVTDPFPAFIFPRLTQSLTRHHLAVSTPLRLTGRPHRRHQIRFFARAVVVRLPFRRACELKWSSRRHATSPSPRRADPSMASQHLVSPQEAAAQAQARRMQSSDTHHNPHHHPHPHAGSDDAQGSQYFNPAAMHSRNLGMDNGNAPSHYGGMQLPPLGAGQSNGGHGNMGHHAYGSHFGGQGHAMPSQLSYPQHSPNPSHAHISGGQNAGPMSMYGYGVHHSSPQQHYSHVPGQAAHGGMGGMVGGAGSNPMMGAPGGGSSGNDFNHGFGQQSHYHQYFQPQNLQSISPSQAGAPPAASNAASAPAPNAAGSAAAKGSAKAAKGAKAPKAPKAPKADKKGAAAAAPPAKAAPEPKGKASKKGASADAPKAKSKAHPYAQPEPAADTKPAKKQKKEDPPKPSALKSRLKPPKQAPSAWQIFFTEELQKIKAQSPDERLNVAHVAKDAGQRYAALPESKKQEFHRRSLEAKELWEQEMADWKAKLTPEDIRQENLYRSAQRKAGKSRKGNLKDPNAPKKPLSAYFLFLRAIRADPNMTQAVFEGEQETTKQSVLAAAKWRSLSETEKQPYLDRAEADKARYERLRREYESSNGLES</sequence>
<dbReference type="InterPro" id="IPR036910">
    <property type="entry name" value="HMG_box_dom_sf"/>
</dbReference>
<feature type="DNA-binding region" description="HMG box" evidence="1">
    <location>
        <begin position="1183"/>
        <end position="1253"/>
    </location>
</feature>
<feature type="compositionally biased region" description="Basic and acidic residues" evidence="2">
    <location>
        <begin position="1256"/>
        <end position="1265"/>
    </location>
</feature>
<dbReference type="Pfam" id="PF10294">
    <property type="entry name" value="Methyltransf_16"/>
    <property type="match status" value="1"/>
</dbReference>
<evidence type="ECO:0000313" key="5">
    <source>
        <dbReference type="Proteomes" id="UP000019462"/>
    </source>
</evidence>
<reference evidence="4 5" key="1">
    <citation type="journal article" date="2014" name="Genome Announc.">
        <title>Genome sequence of the basidiomycetous fungus Pseudozyma aphidis DSM70725, an efficient producer of biosurfactant mannosylerythritol lipids.</title>
        <authorList>
            <person name="Lorenz S."/>
            <person name="Guenther M."/>
            <person name="Grumaz C."/>
            <person name="Rupp S."/>
            <person name="Zibek S."/>
            <person name="Sohn K."/>
        </authorList>
    </citation>
    <scope>NUCLEOTIDE SEQUENCE [LARGE SCALE GENOMIC DNA]</scope>
    <source>
        <strain evidence="5">ATCC 32657 / CBS 517.83 / DSM 70725 / JCM 10318 / NBRC 10182 / NRRL Y-7954 / St-0401</strain>
    </source>
</reference>
<dbReference type="GO" id="GO:0008757">
    <property type="term" value="F:S-adenosylmethionine-dependent methyltransferase activity"/>
    <property type="evidence" value="ECO:0007669"/>
    <property type="project" value="UniProtKB-ARBA"/>
</dbReference>